<organism evidence="1 2">
    <name type="scientific">[Clostridium] fimetarium</name>
    <dbReference type="NCBI Taxonomy" id="99656"/>
    <lineage>
        <taxon>Bacteria</taxon>
        <taxon>Bacillati</taxon>
        <taxon>Bacillota</taxon>
        <taxon>Clostridia</taxon>
        <taxon>Lachnospirales</taxon>
        <taxon>Lachnospiraceae</taxon>
    </lineage>
</organism>
<dbReference type="Proteomes" id="UP000199701">
    <property type="component" value="Unassembled WGS sequence"/>
</dbReference>
<evidence type="ECO:0000313" key="2">
    <source>
        <dbReference type="Proteomes" id="UP000199701"/>
    </source>
</evidence>
<reference evidence="1 2" key="1">
    <citation type="submission" date="2016-10" db="EMBL/GenBank/DDBJ databases">
        <authorList>
            <person name="de Groot N.N."/>
        </authorList>
    </citation>
    <scope>NUCLEOTIDE SEQUENCE [LARGE SCALE GENOMIC DNA]</scope>
    <source>
        <strain evidence="1 2">DSM 9179</strain>
    </source>
</reference>
<dbReference type="EMBL" id="FOJI01000001">
    <property type="protein sequence ID" value="SEV82903.1"/>
    <property type="molecule type" value="Genomic_DNA"/>
</dbReference>
<dbReference type="RefSeq" id="WP_092449585.1">
    <property type="nucleotide sequence ID" value="NZ_FOJI01000001.1"/>
</dbReference>
<sequence length="58" mass="6007">MDIASLSMAMGTSNVNSDVGIAVLGKNLDTLKQAGDGMLKMMESSVTPNLGQNIDYSA</sequence>
<dbReference type="Pfam" id="PF14070">
    <property type="entry name" value="YjfB_motility"/>
    <property type="match status" value="1"/>
</dbReference>
<dbReference type="AlphaFoldDB" id="A0A1I0M3H5"/>
<protein>
    <submittedName>
        <fullName evidence="1">Putative motility protein</fullName>
    </submittedName>
</protein>
<proteinExistence type="predicted"/>
<dbReference type="InterPro" id="IPR025906">
    <property type="entry name" value="YjfB_motility"/>
</dbReference>
<keyword evidence="2" id="KW-1185">Reference proteome</keyword>
<dbReference type="OrthoDB" id="1924973at2"/>
<gene>
    <name evidence="1" type="ORF">SAMN05421659_101151</name>
</gene>
<evidence type="ECO:0000313" key="1">
    <source>
        <dbReference type="EMBL" id="SEV82903.1"/>
    </source>
</evidence>
<name>A0A1I0M3H5_9FIRM</name>
<accession>A0A1I0M3H5</accession>